<dbReference type="AlphaFoldDB" id="A0A834XFA5"/>
<name>A0A834XFA5_9FABA</name>
<organism evidence="1 2">
    <name type="scientific">Senna tora</name>
    <dbReference type="NCBI Taxonomy" id="362788"/>
    <lineage>
        <taxon>Eukaryota</taxon>
        <taxon>Viridiplantae</taxon>
        <taxon>Streptophyta</taxon>
        <taxon>Embryophyta</taxon>
        <taxon>Tracheophyta</taxon>
        <taxon>Spermatophyta</taxon>
        <taxon>Magnoliopsida</taxon>
        <taxon>eudicotyledons</taxon>
        <taxon>Gunneridae</taxon>
        <taxon>Pentapetalae</taxon>
        <taxon>rosids</taxon>
        <taxon>fabids</taxon>
        <taxon>Fabales</taxon>
        <taxon>Fabaceae</taxon>
        <taxon>Caesalpinioideae</taxon>
        <taxon>Cassia clade</taxon>
        <taxon>Senna</taxon>
    </lineage>
</organism>
<evidence type="ECO:0000313" key="2">
    <source>
        <dbReference type="Proteomes" id="UP000634136"/>
    </source>
</evidence>
<keyword evidence="2" id="KW-1185">Reference proteome</keyword>
<sequence>MDGMRSNVETHFESKIVNESQKISRSTSQTYCCTSESNRSLHVVFGTPDSMEGV</sequence>
<evidence type="ECO:0000313" key="1">
    <source>
        <dbReference type="EMBL" id="KAF7844390.1"/>
    </source>
</evidence>
<dbReference type="Proteomes" id="UP000634136">
    <property type="component" value="Unassembled WGS sequence"/>
</dbReference>
<reference evidence="1" key="1">
    <citation type="submission" date="2020-09" db="EMBL/GenBank/DDBJ databases">
        <title>Genome-Enabled Discovery of Anthraquinone Biosynthesis in Senna tora.</title>
        <authorList>
            <person name="Kang S.-H."/>
            <person name="Pandey R.P."/>
            <person name="Lee C.-M."/>
            <person name="Sim J.-S."/>
            <person name="Jeong J.-T."/>
            <person name="Choi B.-S."/>
            <person name="Jung M."/>
            <person name="Ginzburg D."/>
            <person name="Zhao K."/>
            <person name="Won S.Y."/>
            <person name="Oh T.-J."/>
            <person name="Yu Y."/>
            <person name="Kim N.-H."/>
            <person name="Lee O.R."/>
            <person name="Lee T.-H."/>
            <person name="Bashyal P."/>
            <person name="Kim T.-S."/>
            <person name="Lee W.-H."/>
            <person name="Kawkins C."/>
            <person name="Kim C.-K."/>
            <person name="Kim J.S."/>
            <person name="Ahn B.O."/>
            <person name="Rhee S.Y."/>
            <person name="Sohng J.K."/>
        </authorList>
    </citation>
    <scope>NUCLEOTIDE SEQUENCE</scope>
    <source>
        <tissue evidence="1">Leaf</tissue>
    </source>
</reference>
<protein>
    <submittedName>
        <fullName evidence="1">Uncharacterized protein</fullName>
    </submittedName>
</protein>
<comment type="caution">
    <text evidence="1">The sequence shown here is derived from an EMBL/GenBank/DDBJ whole genome shotgun (WGS) entry which is preliminary data.</text>
</comment>
<proteinExistence type="predicted"/>
<dbReference type="EMBL" id="JAAIUW010000001">
    <property type="protein sequence ID" value="KAF7844390.1"/>
    <property type="molecule type" value="Genomic_DNA"/>
</dbReference>
<accession>A0A834XFA5</accession>
<gene>
    <name evidence="1" type="ORF">G2W53_001295</name>
</gene>